<dbReference type="STRING" id="121845.A0A3Q0IYW9"/>
<dbReference type="Proteomes" id="UP000079169">
    <property type="component" value="Unplaced"/>
</dbReference>
<dbReference type="PANTHER" id="PTHR10801:SF0">
    <property type="entry name" value="DELTA(24)-STEROL REDUCTASE"/>
    <property type="match status" value="1"/>
</dbReference>
<evidence type="ECO:0000256" key="1">
    <source>
        <dbReference type="ARBA" id="ARBA00023002"/>
    </source>
</evidence>
<evidence type="ECO:0000313" key="2">
    <source>
        <dbReference type="Proteomes" id="UP000079169"/>
    </source>
</evidence>
<organism evidence="2 3">
    <name type="scientific">Diaphorina citri</name>
    <name type="common">Asian citrus psyllid</name>
    <dbReference type="NCBI Taxonomy" id="121845"/>
    <lineage>
        <taxon>Eukaryota</taxon>
        <taxon>Metazoa</taxon>
        <taxon>Ecdysozoa</taxon>
        <taxon>Arthropoda</taxon>
        <taxon>Hexapoda</taxon>
        <taxon>Insecta</taxon>
        <taxon>Pterygota</taxon>
        <taxon>Neoptera</taxon>
        <taxon>Paraneoptera</taxon>
        <taxon>Hemiptera</taxon>
        <taxon>Sternorrhyncha</taxon>
        <taxon>Psylloidea</taxon>
        <taxon>Psyllidae</taxon>
        <taxon>Diaphorininae</taxon>
        <taxon>Diaphorina</taxon>
    </lineage>
</organism>
<evidence type="ECO:0000313" key="3">
    <source>
        <dbReference type="RefSeq" id="XP_026681394.1"/>
    </source>
</evidence>
<name>A0A3Q0IYW9_DIACI</name>
<keyword evidence="2" id="KW-1185">Reference proteome</keyword>
<protein>
    <submittedName>
        <fullName evidence="3">Delta(24)-sterol reductase-like</fullName>
    </submittedName>
</protein>
<dbReference type="GeneID" id="113468580"/>
<dbReference type="PaxDb" id="121845-A0A3Q0IYW9"/>
<keyword evidence="1" id="KW-0560">Oxidoreductase</keyword>
<dbReference type="AlphaFoldDB" id="A0A3Q0IYW9"/>
<dbReference type="GO" id="GO:0008202">
    <property type="term" value="P:steroid metabolic process"/>
    <property type="evidence" value="ECO:0007669"/>
    <property type="project" value="TreeGrafter"/>
</dbReference>
<sequence>MNEENLDKAYRRKDFLDGRISCGGVMLMIHKKYFSQPVPLVSNSQVVAARVKIPGITYDITLCDIYHFIRQQVTEYFKDKSVCHDLKVKHVQGQVREWIKTDQSIPMCTGRAGWKCMSLREPKYKSSMFPVDLEAMDTILSVDEEKKVSGHE</sequence>
<gene>
    <name evidence="3" type="primary">LOC113468580</name>
</gene>
<accession>A0A3Q0IYW9</accession>
<dbReference type="GO" id="GO:0016020">
    <property type="term" value="C:membrane"/>
    <property type="evidence" value="ECO:0007669"/>
    <property type="project" value="TreeGrafter"/>
</dbReference>
<dbReference type="GO" id="GO:0000246">
    <property type="term" value="F:Delta24(24-1) sterol reductase activity"/>
    <property type="evidence" value="ECO:0007669"/>
    <property type="project" value="TreeGrafter"/>
</dbReference>
<dbReference type="PANTHER" id="PTHR10801">
    <property type="entry name" value="24-DEHYDROCHOLESTEROL REDUCTASE"/>
    <property type="match status" value="1"/>
</dbReference>
<dbReference type="GO" id="GO:0005737">
    <property type="term" value="C:cytoplasm"/>
    <property type="evidence" value="ECO:0007669"/>
    <property type="project" value="TreeGrafter"/>
</dbReference>
<dbReference type="KEGG" id="dci:113468580"/>
<proteinExistence type="predicted"/>
<dbReference type="RefSeq" id="XP_026681394.1">
    <property type="nucleotide sequence ID" value="XM_026825593.1"/>
</dbReference>
<dbReference type="InterPro" id="IPR040165">
    <property type="entry name" value="Diminuto-like"/>
</dbReference>
<reference evidence="3" key="1">
    <citation type="submission" date="2025-08" db="UniProtKB">
        <authorList>
            <consortium name="RefSeq"/>
        </authorList>
    </citation>
    <scope>IDENTIFICATION</scope>
</reference>